<evidence type="ECO:0000313" key="3">
    <source>
        <dbReference type="Proteomes" id="UP000554482"/>
    </source>
</evidence>
<organism evidence="2 3">
    <name type="scientific">Thalictrum thalictroides</name>
    <name type="common">Rue-anemone</name>
    <name type="synonym">Anemone thalictroides</name>
    <dbReference type="NCBI Taxonomy" id="46969"/>
    <lineage>
        <taxon>Eukaryota</taxon>
        <taxon>Viridiplantae</taxon>
        <taxon>Streptophyta</taxon>
        <taxon>Embryophyta</taxon>
        <taxon>Tracheophyta</taxon>
        <taxon>Spermatophyta</taxon>
        <taxon>Magnoliopsida</taxon>
        <taxon>Ranunculales</taxon>
        <taxon>Ranunculaceae</taxon>
        <taxon>Thalictroideae</taxon>
        <taxon>Thalictrum</taxon>
    </lineage>
</organism>
<feature type="compositionally biased region" description="Basic residues" evidence="1">
    <location>
        <begin position="1"/>
        <end position="19"/>
    </location>
</feature>
<dbReference type="EMBL" id="JABWDY010013943">
    <property type="protein sequence ID" value="KAF5197969.1"/>
    <property type="molecule type" value="Genomic_DNA"/>
</dbReference>
<protein>
    <submittedName>
        <fullName evidence="2">Uncharacterized protein</fullName>
    </submittedName>
</protein>
<proteinExistence type="predicted"/>
<reference evidence="2 3" key="1">
    <citation type="submission" date="2020-06" db="EMBL/GenBank/DDBJ databases">
        <title>Transcriptomic and genomic resources for Thalictrum thalictroides and T. hernandezii: Facilitating candidate gene discovery in an emerging model plant lineage.</title>
        <authorList>
            <person name="Arias T."/>
            <person name="Riano-Pachon D.M."/>
            <person name="Di Stilio V.S."/>
        </authorList>
    </citation>
    <scope>NUCLEOTIDE SEQUENCE [LARGE SCALE GENOMIC DNA]</scope>
    <source>
        <strain evidence="3">cv. WT478/WT964</strain>
        <tissue evidence="2">Leaves</tissue>
    </source>
</reference>
<evidence type="ECO:0000313" key="2">
    <source>
        <dbReference type="EMBL" id="KAF5197969.1"/>
    </source>
</evidence>
<dbReference type="Proteomes" id="UP000554482">
    <property type="component" value="Unassembled WGS sequence"/>
</dbReference>
<gene>
    <name evidence="2" type="ORF">FRX31_012444</name>
</gene>
<name>A0A7J6WKQ5_THATH</name>
<feature type="region of interest" description="Disordered" evidence="1">
    <location>
        <begin position="1"/>
        <end position="36"/>
    </location>
</feature>
<sequence>MIHKKGGRIRTYGRVRSARPRPAGLGGRVPSSSLSPKQQMRCATQHVTLSPLALFWLCHYQSRVTPSRP</sequence>
<keyword evidence="3" id="KW-1185">Reference proteome</keyword>
<dbReference type="AlphaFoldDB" id="A0A7J6WKQ5"/>
<evidence type="ECO:0000256" key="1">
    <source>
        <dbReference type="SAM" id="MobiDB-lite"/>
    </source>
</evidence>
<comment type="caution">
    <text evidence="2">The sequence shown here is derived from an EMBL/GenBank/DDBJ whole genome shotgun (WGS) entry which is preliminary data.</text>
</comment>
<dbReference type="OrthoDB" id="1613767at2759"/>
<accession>A0A7J6WKQ5</accession>